<dbReference type="EMBL" id="JABXXS010000028">
    <property type="protein sequence ID" value="NVN37673.1"/>
    <property type="molecule type" value="Genomic_DNA"/>
</dbReference>
<dbReference type="AlphaFoldDB" id="A0A850P3L9"/>
<feature type="region of interest" description="Disordered" evidence="1">
    <location>
        <begin position="32"/>
        <end position="52"/>
    </location>
</feature>
<comment type="caution">
    <text evidence="2">The sequence shown here is derived from an EMBL/GenBank/DDBJ whole genome shotgun (WGS) entry which is preliminary data.</text>
</comment>
<organism evidence="2 3">
    <name type="scientific">Komagataeibacter swingsii</name>
    <dbReference type="NCBI Taxonomy" id="215220"/>
    <lineage>
        <taxon>Bacteria</taxon>
        <taxon>Pseudomonadati</taxon>
        <taxon>Pseudomonadota</taxon>
        <taxon>Alphaproteobacteria</taxon>
        <taxon>Acetobacterales</taxon>
        <taxon>Acetobacteraceae</taxon>
        <taxon>Komagataeibacter</taxon>
    </lineage>
</organism>
<dbReference type="Proteomes" id="UP000522590">
    <property type="component" value="Unassembled WGS sequence"/>
</dbReference>
<evidence type="ECO:0000313" key="3">
    <source>
        <dbReference type="Proteomes" id="UP000522590"/>
    </source>
</evidence>
<protein>
    <submittedName>
        <fullName evidence="2">Uncharacterized protein</fullName>
    </submittedName>
</protein>
<gene>
    <name evidence="2" type="ORF">HUK81_12115</name>
</gene>
<dbReference type="RefSeq" id="WP_176643513.1">
    <property type="nucleotide sequence ID" value="NZ_JABXXS010000028.1"/>
</dbReference>
<sequence>MAPAASRDADGLTGRVVKNHPADENVVTRLIPARPSGVSPPGRNYPATPPARACPARCATCRDWMADIRP</sequence>
<evidence type="ECO:0000313" key="2">
    <source>
        <dbReference type="EMBL" id="NVN37673.1"/>
    </source>
</evidence>
<reference evidence="2 3" key="1">
    <citation type="submission" date="2020-06" db="EMBL/GenBank/DDBJ databases">
        <title>Description of novel acetic acid bacteria.</title>
        <authorList>
            <person name="Sombolestani A."/>
        </authorList>
    </citation>
    <scope>NUCLEOTIDE SEQUENCE [LARGE SCALE GENOMIC DNA]</scope>
    <source>
        <strain evidence="2 3">LMG 25</strain>
    </source>
</reference>
<proteinExistence type="predicted"/>
<name>A0A850P3L9_9PROT</name>
<accession>A0A850P3L9</accession>
<evidence type="ECO:0000256" key="1">
    <source>
        <dbReference type="SAM" id="MobiDB-lite"/>
    </source>
</evidence>